<evidence type="ECO:0000313" key="2">
    <source>
        <dbReference type="Proteomes" id="UP000321863"/>
    </source>
</evidence>
<accession>A0A511YRX8</accession>
<comment type="caution">
    <text evidence="1">The sequence shown here is derived from an EMBL/GenBank/DDBJ whole genome shotgun (WGS) entry which is preliminary data.</text>
</comment>
<keyword evidence="2" id="KW-1185">Reference proteome</keyword>
<dbReference type="Proteomes" id="UP000321863">
    <property type="component" value="Unassembled WGS sequence"/>
</dbReference>
<gene>
    <name evidence="1" type="ORF">CHA01nite_36900</name>
</gene>
<evidence type="ECO:0000313" key="1">
    <source>
        <dbReference type="EMBL" id="GEN77950.1"/>
    </source>
</evidence>
<dbReference type="EMBL" id="BJYJ01000038">
    <property type="protein sequence ID" value="GEN77950.1"/>
    <property type="molecule type" value="Genomic_DNA"/>
</dbReference>
<evidence type="ECO:0008006" key="3">
    <source>
        <dbReference type="Google" id="ProtNLM"/>
    </source>
</evidence>
<protein>
    <recommendedName>
        <fullName evidence="3">Lipoprotein</fullName>
    </recommendedName>
</protein>
<proteinExistence type="predicted"/>
<name>A0A511YRX8_9FLAO</name>
<dbReference type="AlphaFoldDB" id="A0A511YRX8"/>
<sequence length="103" mass="12413">MIKILPYISILIFLFSCSAKKKYYAVYDDYSNFDYNYYDHQYRMQKRQDACILIDGKLSTKKELNYFIQREKIKSLSLIKDSLIIKEIYTLKCKSLINILLKK</sequence>
<dbReference type="PROSITE" id="PS51257">
    <property type="entry name" value="PROKAR_LIPOPROTEIN"/>
    <property type="match status" value="1"/>
</dbReference>
<reference evidence="1 2" key="1">
    <citation type="submission" date="2019-07" db="EMBL/GenBank/DDBJ databases">
        <title>Whole genome shotgun sequence of Chryseobacterium hagamense NBRC 105253.</title>
        <authorList>
            <person name="Hosoyama A."/>
            <person name="Uohara A."/>
            <person name="Ohji S."/>
            <person name="Ichikawa N."/>
        </authorList>
    </citation>
    <scope>NUCLEOTIDE SEQUENCE [LARGE SCALE GENOMIC DNA]</scope>
    <source>
        <strain evidence="1 2">NBRC 105253</strain>
    </source>
</reference>
<organism evidence="1 2">
    <name type="scientific">Chryseobacterium hagamense</name>
    <dbReference type="NCBI Taxonomy" id="395935"/>
    <lineage>
        <taxon>Bacteria</taxon>
        <taxon>Pseudomonadati</taxon>
        <taxon>Bacteroidota</taxon>
        <taxon>Flavobacteriia</taxon>
        <taxon>Flavobacteriales</taxon>
        <taxon>Weeksellaceae</taxon>
        <taxon>Chryseobacterium group</taxon>
        <taxon>Chryseobacterium</taxon>
    </lineage>
</organism>